<proteinExistence type="predicted"/>
<dbReference type="GO" id="GO:0009103">
    <property type="term" value="P:lipopolysaccharide biosynthetic process"/>
    <property type="evidence" value="ECO:0007669"/>
    <property type="project" value="TreeGrafter"/>
</dbReference>
<comment type="caution">
    <text evidence="4">The sequence shown here is derived from an EMBL/GenBank/DDBJ whole genome shotgun (WGS) entry which is preliminary data.</text>
</comment>
<gene>
    <name evidence="4" type="ORF">ADM99_11365</name>
</gene>
<dbReference type="SUPFAM" id="SSF53756">
    <property type="entry name" value="UDP-Glycosyltransferase/glycogen phosphorylase"/>
    <property type="match status" value="1"/>
</dbReference>
<evidence type="ECO:0000313" key="5">
    <source>
        <dbReference type="Proteomes" id="UP000050430"/>
    </source>
</evidence>
<dbReference type="GO" id="GO:0016757">
    <property type="term" value="F:glycosyltransferase activity"/>
    <property type="evidence" value="ECO:0007669"/>
    <property type="project" value="InterPro"/>
</dbReference>
<evidence type="ECO:0000313" key="4">
    <source>
        <dbReference type="EMBL" id="KPL71345.1"/>
    </source>
</evidence>
<dbReference type="Pfam" id="PF00534">
    <property type="entry name" value="Glycos_transf_1"/>
    <property type="match status" value="1"/>
</dbReference>
<dbReference type="PANTHER" id="PTHR46401:SF2">
    <property type="entry name" value="GLYCOSYLTRANSFERASE WBBK-RELATED"/>
    <property type="match status" value="1"/>
</dbReference>
<name>A0A0P6WY54_9CHLR</name>
<keyword evidence="5" id="KW-1185">Reference proteome</keyword>
<keyword evidence="1" id="KW-0808">Transferase</keyword>
<accession>A0A0P6WY54</accession>
<dbReference type="EMBL" id="LGCK01000011">
    <property type="protein sequence ID" value="KPL71345.1"/>
    <property type="molecule type" value="Genomic_DNA"/>
</dbReference>
<protein>
    <recommendedName>
        <fullName evidence="6">Glycosyltransferase subfamily 4-like N-terminal domain-containing protein</fullName>
    </recommendedName>
</protein>
<dbReference type="STRING" id="229920.ADM99_11365"/>
<organism evidence="4 5">
    <name type="scientific">Leptolinea tardivitalis</name>
    <dbReference type="NCBI Taxonomy" id="229920"/>
    <lineage>
        <taxon>Bacteria</taxon>
        <taxon>Bacillati</taxon>
        <taxon>Chloroflexota</taxon>
        <taxon>Anaerolineae</taxon>
        <taxon>Anaerolineales</taxon>
        <taxon>Anaerolineaceae</taxon>
        <taxon>Leptolinea</taxon>
    </lineage>
</organism>
<dbReference type="InterPro" id="IPR001296">
    <property type="entry name" value="Glyco_trans_1"/>
</dbReference>
<dbReference type="Pfam" id="PF13579">
    <property type="entry name" value="Glyco_trans_4_4"/>
    <property type="match status" value="1"/>
</dbReference>
<dbReference type="Gene3D" id="3.40.50.2000">
    <property type="entry name" value="Glycogen Phosphorylase B"/>
    <property type="match status" value="2"/>
</dbReference>
<dbReference type="Proteomes" id="UP000050430">
    <property type="component" value="Unassembled WGS sequence"/>
</dbReference>
<dbReference type="CDD" id="cd03794">
    <property type="entry name" value="GT4_WbuB-like"/>
    <property type="match status" value="1"/>
</dbReference>
<dbReference type="AlphaFoldDB" id="A0A0P6WY54"/>
<evidence type="ECO:0008006" key="6">
    <source>
        <dbReference type="Google" id="ProtNLM"/>
    </source>
</evidence>
<sequence>MAAHIRAERPHVVISANTPLDSQRILAQACRETRSRFIFWFQDAIGLAMENILRHKIPVMGGLMGRYYQQMERRLLVQSDRVILISPGFYPLLDDWGIERTKTHVIPNWAPLEEIPPMDQDNAWSRGHGLDKTVNFLYSGILGYKHNPEMFVTLAEHFKTDDRVRVVVVSEGGGADWLRGEQQRRGLPNLILLPFQPADVYPQVLASASVLVSLINADASRFSVPSKVLTYLCAGRPVLLSMSHQNEAAGMVESAQAGLVSEPGDAAGWISQAETLVNRPDLRESLGRNARAYAEKHFALEPIYHQFEAILAEYE</sequence>
<dbReference type="InterPro" id="IPR028098">
    <property type="entry name" value="Glyco_trans_4-like_N"/>
</dbReference>
<feature type="domain" description="Glycosyl transferase family 1" evidence="2">
    <location>
        <begin position="128"/>
        <end position="292"/>
    </location>
</feature>
<evidence type="ECO:0000256" key="1">
    <source>
        <dbReference type="ARBA" id="ARBA00022679"/>
    </source>
</evidence>
<feature type="domain" description="Glycosyltransferase subfamily 4-like N-terminal" evidence="3">
    <location>
        <begin position="2"/>
        <end position="109"/>
    </location>
</feature>
<evidence type="ECO:0000259" key="3">
    <source>
        <dbReference type="Pfam" id="PF13579"/>
    </source>
</evidence>
<evidence type="ECO:0000259" key="2">
    <source>
        <dbReference type="Pfam" id="PF00534"/>
    </source>
</evidence>
<dbReference type="PANTHER" id="PTHR46401">
    <property type="entry name" value="GLYCOSYLTRANSFERASE WBBK-RELATED"/>
    <property type="match status" value="1"/>
</dbReference>
<reference evidence="4 5" key="1">
    <citation type="submission" date="2015-07" db="EMBL/GenBank/DDBJ databases">
        <title>Genome sequence of Leptolinea tardivitalis DSM 16556.</title>
        <authorList>
            <person name="Hemp J."/>
            <person name="Ward L.M."/>
            <person name="Pace L.A."/>
            <person name="Fischer W.W."/>
        </authorList>
    </citation>
    <scope>NUCLEOTIDE SEQUENCE [LARGE SCALE GENOMIC DNA]</scope>
    <source>
        <strain evidence="4 5">YMTK-2</strain>
    </source>
</reference>